<feature type="compositionally biased region" description="Polar residues" evidence="1">
    <location>
        <begin position="656"/>
        <end position="666"/>
    </location>
</feature>
<feature type="compositionally biased region" description="Polar residues" evidence="1">
    <location>
        <begin position="409"/>
        <end position="425"/>
    </location>
</feature>
<dbReference type="GeneID" id="89955983"/>
<feature type="compositionally biased region" description="Low complexity" evidence="1">
    <location>
        <begin position="457"/>
        <end position="470"/>
    </location>
</feature>
<comment type="caution">
    <text evidence="3">The sequence shown here is derived from an EMBL/GenBank/DDBJ whole genome shotgun (WGS) entry which is preliminary data.</text>
</comment>
<feature type="region of interest" description="Disordered" evidence="1">
    <location>
        <begin position="146"/>
        <end position="180"/>
    </location>
</feature>
<gene>
    <name evidence="3" type="ORF">ATC70_012297</name>
</gene>
<dbReference type="EMBL" id="JASEJX010000030">
    <property type="protein sequence ID" value="KAK4511087.1"/>
    <property type="molecule type" value="Genomic_DNA"/>
</dbReference>
<feature type="compositionally biased region" description="Basic residues" evidence="1">
    <location>
        <begin position="443"/>
        <end position="456"/>
    </location>
</feature>
<evidence type="ECO:0000256" key="1">
    <source>
        <dbReference type="SAM" id="MobiDB-lite"/>
    </source>
</evidence>
<feature type="compositionally biased region" description="Basic residues" evidence="1">
    <location>
        <begin position="491"/>
        <end position="501"/>
    </location>
</feature>
<accession>A0AAN7HXS1</accession>
<reference evidence="3 4" key="1">
    <citation type="submission" date="2022-11" db="EMBL/GenBank/DDBJ databases">
        <title>Mucor velutinosus strain NIH1002 WGS.</title>
        <authorList>
            <person name="Subramanian P."/>
            <person name="Mullikin J.C."/>
            <person name="Segre J.A."/>
            <person name="Zelazny A.M."/>
        </authorList>
    </citation>
    <scope>NUCLEOTIDE SEQUENCE [LARGE SCALE GENOMIC DNA]</scope>
    <source>
        <strain evidence="3 4">NIH1002</strain>
    </source>
</reference>
<dbReference type="Pfam" id="PF17800">
    <property type="entry name" value="NPL"/>
    <property type="match status" value="1"/>
</dbReference>
<evidence type="ECO:0000259" key="2">
    <source>
        <dbReference type="Pfam" id="PF17800"/>
    </source>
</evidence>
<feature type="domain" description="Nucleoplasmin-like" evidence="2">
    <location>
        <begin position="12"/>
        <end position="98"/>
    </location>
</feature>
<dbReference type="RefSeq" id="XP_064677753.1">
    <property type="nucleotide sequence ID" value="XM_064831473.1"/>
</dbReference>
<feature type="region of interest" description="Disordered" evidence="1">
    <location>
        <begin position="545"/>
        <end position="674"/>
    </location>
</feature>
<dbReference type="Gene3D" id="2.60.120.340">
    <property type="entry name" value="Nucleoplasmin core domain"/>
    <property type="match status" value="1"/>
</dbReference>
<keyword evidence="4" id="KW-1185">Reference proteome</keyword>
<name>A0AAN7HXS1_9FUNG</name>
<feature type="compositionally biased region" description="Basic and acidic residues" evidence="1">
    <location>
        <begin position="708"/>
        <end position="723"/>
    </location>
</feature>
<feature type="compositionally biased region" description="Acidic residues" evidence="1">
    <location>
        <begin position="161"/>
        <end position="177"/>
    </location>
</feature>
<proteinExistence type="predicted"/>
<feature type="compositionally biased region" description="Polar residues" evidence="1">
    <location>
        <begin position="509"/>
        <end position="522"/>
    </location>
</feature>
<feature type="compositionally biased region" description="Polar residues" evidence="1">
    <location>
        <begin position="623"/>
        <end position="633"/>
    </location>
</feature>
<feature type="compositionally biased region" description="Polar residues" evidence="1">
    <location>
        <begin position="587"/>
        <end position="602"/>
    </location>
</feature>
<dbReference type="InterPro" id="IPR041232">
    <property type="entry name" value="NPL"/>
</dbReference>
<evidence type="ECO:0000313" key="4">
    <source>
        <dbReference type="Proteomes" id="UP001304243"/>
    </source>
</evidence>
<feature type="region of interest" description="Disordered" evidence="1">
    <location>
        <begin position="691"/>
        <end position="723"/>
    </location>
</feature>
<evidence type="ECO:0000313" key="3">
    <source>
        <dbReference type="EMBL" id="KAK4511087.1"/>
    </source>
</evidence>
<feature type="compositionally biased region" description="Low complexity" evidence="1">
    <location>
        <begin position="337"/>
        <end position="350"/>
    </location>
</feature>
<sequence length="723" mass="78908">MHANLLIRTCLGIQIGPQSDQVIKVEASFRITMASIFEFNGPERTSVYMRFQDSTFLLCSLIPEKIEQQVVDITCLQGEEITFRVDGPNVIHLLGNYVSQDGIDDQKDDEIGFLELNGSDVDKPADSILEETLPSITFPVERKGLGFDESDEFGSTSESQAESESESDVASESEPDSEAMPYYNIARLGSYADRLTPTASSTSHDMEDHASPPLDKEGAGRYVLINGNASAHSATEESEPFDQQSDISDAVADHPSLLDSQQHVTETEEQDNVDMDSQTKQVAEDSVPRSEEEPEQGPDHESEQTSEQLSDYEPELEAEQVSEYEQDQVSEYEPEEPQQAPQQAPQQEPQQEQEHESNIELEHVSNHVPEQVPKPEVTFESVIKPTSLSSPELTQQLPLEPAMKLTPKPDQSTQVDSTASMNDKQQSLKKKSNSIPVNTPSPIKKKADKAAKKQTKKLAAALAKQQGSKADSNMEATKQKKAQQSKEKNKIKAKKISKKKQALASKSQTNAQKKSTENSSQDIRSLVLGAFASMTAAIQSVATVEPKPTPVSKTHKIKAADADQDLIPEVVASSALKPNGKLRKSKAPTTLAVSQEDQTTGLGANDLGTIPSTQPTKKKKSAQKPNVAQNDASTAAPVSIGIPTGSPVAVSVPGSARSSLTPNNESPRARYPRRAVDIDSMQKLALFAQEDAKSADSLRKERKKKRFQRADEAVAKKARLSIE</sequence>
<feature type="compositionally biased region" description="Basic and acidic residues" evidence="1">
    <location>
        <begin position="204"/>
        <end position="218"/>
    </location>
</feature>
<organism evidence="3 4">
    <name type="scientific">Mucor velutinosus</name>
    <dbReference type="NCBI Taxonomy" id="708070"/>
    <lineage>
        <taxon>Eukaryota</taxon>
        <taxon>Fungi</taxon>
        <taxon>Fungi incertae sedis</taxon>
        <taxon>Mucoromycota</taxon>
        <taxon>Mucoromycotina</taxon>
        <taxon>Mucoromycetes</taxon>
        <taxon>Mucorales</taxon>
        <taxon>Mucorineae</taxon>
        <taxon>Mucoraceae</taxon>
        <taxon>Mucor</taxon>
    </lineage>
</organism>
<feature type="compositionally biased region" description="Basic and acidic residues" evidence="1">
    <location>
        <begin position="282"/>
        <end position="303"/>
    </location>
</feature>
<feature type="compositionally biased region" description="Acidic residues" evidence="1">
    <location>
        <begin position="310"/>
        <end position="336"/>
    </location>
</feature>
<dbReference type="Proteomes" id="UP001304243">
    <property type="component" value="Unassembled WGS sequence"/>
</dbReference>
<feature type="region of interest" description="Disordered" evidence="1">
    <location>
        <begin position="195"/>
        <end position="218"/>
    </location>
</feature>
<feature type="compositionally biased region" description="Basic and acidic residues" evidence="1">
    <location>
        <begin position="352"/>
        <end position="365"/>
    </location>
</feature>
<feature type="compositionally biased region" description="Polar residues" evidence="1">
    <location>
        <begin position="384"/>
        <end position="397"/>
    </location>
</feature>
<protein>
    <recommendedName>
        <fullName evidence="2">Nucleoplasmin-like domain-containing protein</fullName>
    </recommendedName>
</protein>
<dbReference type="AlphaFoldDB" id="A0AAN7HXS1"/>
<feature type="region of interest" description="Disordered" evidence="1">
    <location>
        <begin position="252"/>
        <end position="522"/>
    </location>
</feature>